<dbReference type="EMBL" id="CP009288">
    <property type="protein sequence ID" value="AIQ12265.1"/>
    <property type="molecule type" value="Genomic_DNA"/>
</dbReference>
<feature type="transmembrane region" description="Helical" evidence="1">
    <location>
        <begin position="63"/>
        <end position="81"/>
    </location>
</feature>
<dbReference type="OrthoDB" id="8582979at2"/>
<feature type="transmembrane region" description="Helical" evidence="1">
    <location>
        <begin position="22"/>
        <end position="43"/>
    </location>
</feature>
<dbReference type="PANTHER" id="PTHR36832:SF1">
    <property type="entry name" value="SLR1174 PROTEIN"/>
    <property type="match status" value="1"/>
</dbReference>
<feature type="transmembrane region" description="Helical" evidence="1">
    <location>
        <begin position="113"/>
        <end position="133"/>
    </location>
</feature>
<evidence type="ECO:0000256" key="1">
    <source>
        <dbReference type="SAM" id="Phobius"/>
    </source>
</evidence>
<evidence type="ECO:0000313" key="2">
    <source>
        <dbReference type="EMBL" id="AIQ12265.1"/>
    </source>
</evidence>
<evidence type="ECO:0008006" key="4">
    <source>
        <dbReference type="Google" id="ProtNLM"/>
    </source>
</evidence>
<dbReference type="STRING" id="44251.PDUR_10285"/>
<keyword evidence="1" id="KW-0812">Transmembrane</keyword>
<dbReference type="RefSeq" id="WP_042206128.1">
    <property type="nucleotide sequence ID" value="NZ_CP009288.1"/>
</dbReference>
<dbReference type="AlphaFoldDB" id="A0A089HNH1"/>
<evidence type="ECO:0000313" key="3">
    <source>
        <dbReference type="Proteomes" id="UP000029409"/>
    </source>
</evidence>
<dbReference type="Proteomes" id="UP000029409">
    <property type="component" value="Chromosome"/>
</dbReference>
<sequence>MGKYAAYTITTLKNTQVYKFDVLLRVINSFILVIAFREVWRAIYANGQGLALSTGVTSQGMQTYAMLSVILFAIMPPSISYEISDKVRDGSIVFDMQKPWDYEWMHFSKAAGVFLYSMVYAVIPQLVAVFLFFPIDYPAGVQAAAFAASVLLAFLLSFLINFIVGMTAILFTETWGIEMFKSVITDICSGAMVPLWFFPDAVSRVLLWLPFQGIFNIPLSLFIGKITGTAIWEQLAFQAAWCLILLLLSRVILAWIERKLVITGG</sequence>
<proteinExistence type="predicted"/>
<keyword evidence="1" id="KW-0472">Membrane</keyword>
<feature type="transmembrane region" description="Helical" evidence="1">
    <location>
        <begin position="235"/>
        <end position="256"/>
    </location>
</feature>
<gene>
    <name evidence="2" type="ORF">PDUR_10285</name>
</gene>
<name>A0A089HNH1_PAEDU</name>
<dbReference type="eggNOG" id="COG4587">
    <property type="taxonomic scope" value="Bacteria"/>
</dbReference>
<dbReference type="KEGG" id="pdu:PDUR_10285"/>
<keyword evidence="3" id="KW-1185">Reference proteome</keyword>
<reference evidence="2 3" key="1">
    <citation type="submission" date="2014-08" db="EMBL/GenBank/DDBJ databases">
        <title>Comparative genomics of the Paenibacillus odorifer group.</title>
        <authorList>
            <person name="den Bakker H.C."/>
            <person name="Tsai Y.-C."/>
            <person name="Martin N."/>
            <person name="Korlach J."/>
            <person name="Wiedmann M."/>
        </authorList>
    </citation>
    <scope>NUCLEOTIDE SEQUENCE [LARGE SCALE GENOMIC DNA]</scope>
    <source>
        <strain evidence="2 3">DSM 1735</strain>
    </source>
</reference>
<feature type="transmembrane region" description="Helical" evidence="1">
    <location>
        <begin position="145"/>
        <end position="171"/>
    </location>
</feature>
<dbReference type="PANTHER" id="PTHR36832">
    <property type="entry name" value="SLR1174 PROTEIN-RELATED"/>
    <property type="match status" value="1"/>
</dbReference>
<feature type="transmembrane region" description="Helical" evidence="1">
    <location>
        <begin position="205"/>
        <end position="223"/>
    </location>
</feature>
<keyword evidence="1" id="KW-1133">Transmembrane helix</keyword>
<organism evidence="2 3">
    <name type="scientific">Paenibacillus durus</name>
    <name type="common">Paenibacillus azotofixans</name>
    <dbReference type="NCBI Taxonomy" id="44251"/>
    <lineage>
        <taxon>Bacteria</taxon>
        <taxon>Bacillati</taxon>
        <taxon>Bacillota</taxon>
        <taxon>Bacilli</taxon>
        <taxon>Bacillales</taxon>
        <taxon>Paenibacillaceae</taxon>
        <taxon>Paenibacillus</taxon>
    </lineage>
</organism>
<accession>A0A089HNH1</accession>
<protein>
    <recommendedName>
        <fullName evidence="4">ABC transporter permease</fullName>
    </recommendedName>
</protein>